<evidence type="ECO:0000256" key="1">
    <source>
        <dbReference type="SAM" id="MobiDB-lite"/>
    </source>
</evidence>
<evidence type="ECO:0000313" key="2">
    <source>
        <dbReference type="EMBL" id="RPA71895.1"/>
    </source>
</evidence>
<proteinExistence type="predicted"/>
<keyword evidence="3" id="KW-1185">Reference proteome</keyword>
<gene>
    <name evidence="2" type="ORF">BJ508DRAFT_335575</name>
</gene>
<accession>A0A3N4HBX2</accession>
<feature type="region of interest" description="Disordered" evidence="1">
    <location>
        <begin position="35"/>
        <end position="87"/>
    </location>
</feature>
<protein>
    <submittedName>
        <fullName evidence="2">Uncharacterized protein</fullName>
    </submittedName>
</protein>
<sequence length="225" mass="23609">MPPITLRVTKAVAGRGGKGRAKVGSVARLSKRSWFAGKASNGKKDGKTERGREGVKEGEVVEPTYTAHSGPVARADNSGIDDPTSENYETRAVKNDPFVQLGIATEKFCQSLTAHAGSVMVTKSGGMPGSGCGIGVRVGDEVVFSKKVTSANQGCGGASNAVVIAEMFDMEEEVYDEVGRCLGGGVGTLMRLLPVHMVRGSIVEVKESGAFLVEWEASRRCGPFV</sequence>
<dbReference type="Proteomes" id="UP000275078">
    <property type="component" value="Unassembled WGS sequence"/>
</dbReference>
<evidence type="ECO:0000313" key="3">
    <source>
        <dbReference type="Proteomes" id="UP000275078"/>
    </source>
</evidence>
<dbReference type="EMBL" id="ML119892">
    <property type="protein sequence ID" value="RPA71895.1"/>
    <property type="molecule type" value="Genomic_DNA"/>
</dbReference>
<dbReference type="AlphaFoldDB" id="A0A3N4HBX2"/>
<reference evidence="2 3" key="1">
    <citation type="journal article" date="2018" name="Nat. Ecol. Evol.">
        <title>Pezizomycetes genomes reveal the molecular basis of ectomycorrhizal truffle lifestyle.</title>
        <authorList>
            <person name="Murat C."/>
            <person name="Payen T."/>
            <person name="Noel B."/>
            <person name="Kuo A."/>
            <person name="Morin E."/>
            <person name="Chen J."/>
            <person name="Kohler A."/>
            <person name="Krizsan K."/>
            <person name="Balestrini R."/>
            <person name="Da Silva C."/>
            <person name="Montanini B."/>
            <person name="Hainaut M."/>
            <person name="Levati E."/>
            <person name="Barry K.W."/>
            <person name="Belfiori B."/>
            <person name="Cichocki N."/>
            <person name="Clum A."/>
            <person name="Dockter R.B."/>
            <person name="Fauchery L."/>
            <person name="Guy J."/>
            <person name="Iotti M."/>
            <person name="Le Tacon F."/>
            <person name="Lindquist E.A."/>
            <person name="Lipzen A."/>
            <person name="Malagnac F."/>
            <person name="Mello A."/>
            <person name="Molinier V."/>
            <person name="Miyauchi S."/>
            <person name="Poulain J."/>
            <person name="Riccioni C."/>
            <person name="Rubini A."/>
            <person name="Sitrit Y."/>
            <person name="Splivallo R."/>
            <person name="Traeger S."/>
            <person name="Wang M."/>
            <person name="Zifcakova L."/>
            <person name="Wipf D."/>
            <person name="Zambonelli A."/>
            <person name="Paolocci F."/>
            <person name="Nowrousian M."/>
            <person name="Ottonello S."/>
            <person name="Baldrian P."/>
            <person name="Spatafora J.W."/>
            <person name="Henrissat B."/>
            <person name="Nagy L.G."/>
            <person name="Aury J.M."/>
            <person name="Wincker P."/>
            <person name="Grigoriev I.V."/>
            <person name="Bonfante P."/>
            <person name="Martin F.M."/>
        </authorList>
    </citation>
    <scope>NUCLEOTIDE SEQUENCE [LARGE SCALE GENOMIC DNA]</scope>
    <source>
        <strain evidence="2 3">RN42</strain>
    </source>
</reference>
<feature type="compositionally biased region" description="Basic and acidic residues" evidence="1">
    <location>
        <begin position="42"/>
        <end position="59"/>
    </location>
</feature>
<organism evidence="2 3">
    <name type="scientific">Ascobolus immersus RN42</name>
    <dbReference type="NCBI Taxonomy" id="1160509"/>
    <lineage>
        <taxon>Eukaryota</taxon>
        <taxon>Fungi</taxon>
        <taxon>Dikarya</taxon>
        <taxon>Ascomycota</taxon>
        <taxon>Pezizomycotina</taxon>
        <taxon>Pezizomycetes</taxon>
        <taxon>Pezizales</taxon>
        <taxon>Ascobolaceae</taxon>
        <taxon>Ascobolus</taxon>
    </lineage>
</organism>
<name>A0A3N4HBX2_ASCIM</name>